<dbReference type="Proteomes" id="UP000814033">
    <property type="component" value="Unassembled WGS sequence"/>
</dbReference>
<gene>
    <name evidence="1" type="ORF">FA95DRAFT_1216521</name>
</gene>
<reference evidence="1" key="2">
    <citation type="journal article" date="2022" name="New Phytol.">
        <title>Evolutionary transition to the ectomycorrhizal habit in the genomes of a hyperdiverse lineage of mushroom-forming fungi.</title>
        <authorList>
            <person name="Looney B."/>
            <person name="Miyauchi S."/>
            <person name="Morin E."/>
            <person name="Drula E."/>
            <person name="Courty P.E."/>
            <person name="Kohler A."/>
            <person name="Kuo A."/>
            <person name="LaButti K."/>
            <person name="Pangilinan J."/>
            <person name="Lipzen A."/>
            <person name="Riley R."/>
            <person name="Andreopoulos W."/>
            <person name="He G."/>
            <person name="Johnson J."/>
            <person name="Nolan M."/>
            <person name="Tritt A."/>
            <person name="Barry K.W."/>
            <person name="Grigoriev I.V."/>
            <person name="Nagy L.G."/>
            <person name="Hibbett D."/>
            <person name="Henrissat B."/>
            <person name="Matheny P.B."/>
            <person name="Labbe J."/>
            <person name="Martin F.M."/>
        </authorList>
    </citation>
    <scope>NUCLEOTIDE SEQUENCE</scope>
    <source>
        <strain evidence="1">FP105234-sp</strain>
    </source>
</reference>
<sequence>MGASKVENRSVGEEDARQEQERGRASGAEDGGGKMGGEGEPMGGKVGDSGEYLCPSRWGTKHDHICTPAVGWRLTVGPTGTLEYRLSPGIRQETGEAQWLTARTQQLMDAAAPPLLGAKVVFGIRASSALNASRSGRYPSAAKRQSYSTCRQDQRCAGGMAQ</sequence>
<organism evidence="1 2">
    <name type="scientific">Auriscalpium vulgare</name>
    <dbReference type="NCBI Taxonomy" id="40419"/>
    <lineage>
        <taxon>Eukaryota</taxon>
        <taxon>Fungi</taxon>
        <taxon>Dikarya</taxon>
        <taxon>Basidiomycota</taxon>
        <taxon>Agaricomycotina</taxon>
        <taxon>Agaricomycetes</taxon>
        <taxon>Russulales</taxon>
        <taxon>Auriscalpiaceae</taxon>
        <taxon>Auriscalpium</taxon>
    </lineage>
</organism>
<proteinExistence type="predicted"/>
<accession>A0ACB8R315</accession>
<dbReference type="EMBL" id="MU276487">
    <property type="protein sequence ID" value="KAI0038489.1"/>
    <property type="molecule type" value="Genomic_DNA"/>
</dbReference>
<protein>
    <submittedName>
        <fullName evidence="1">Uncharacterized protein</fullName>
    </submittedName>
</protein>
<reference evidence="1" key="1">
    <citation type="submission" date="2021-02" db="EMBL/GenBank/DDBJ databases">
        <authorList>
            <consortium name="DOE Joint Genome Institute"/>
            <person name="Ahrendt S."/>
            <person name="Looney B.P."/>
            <person name="Miyauchi S."/>
            <person name="Morin E."/>
            <person name="Drula E."/>
            <person name="Courty P.E."/>
            <person name="Chicoki N."/>
            <person name="Fauchery L."/>
            <person name="Kohler A."/>
            <person name="Kuo A."/>
            <person name="Labutti K."/>
            <person name="Pangilinan J."/>
            <person name="Lipzen A."/>
            <person name="Riley R."/>
            <person name="Andreopoulos W."/>
            <person name="He G."/>
            <person name="Johnson J."/>
            <person name="Barry K.W."/>
            <person name="Grigoriev I.V."/>
            <person name="Nagy L."/>
            <person name="Hibbett D."/>
            <person name="Henrissat B."/>
            <person name="Matheny P.B."/>
            <person name="Labbe J."/>
            <person name="Martin F."/>
        </authorList>
    </citation>
    <scope>NUCLEOTIDE SEQUENCE</scope>
    <source>
        <strain evidence="1">FP105234-sp</strain>
    </source>
</reference>
<keyword evidence="2" id="KW-1185">Reference proteome</keyword>
<evidence type="ECO:0000313" key="1">
    <source>
        <dbReference type="EMBL" id="KAI0038489.1"/>
    </source>
</evidence>
<name>A0ACB8R315_9AGAM</name>
<comment type="caution">
    <text evidence="1">The sequence shown here is derived from an EMBL/GenBank/DDBJ whole genome shotgun (WGS) entry which is preliminary data.</text>
</comment>
<evidence type="ECO:0000313" key="2">
    <source>
        <dbReference type="Proteomes" id="UP000814033"/>
    </source>
</evidence>